<dbReference type="PANTHER" id="PTHR36110">
    <property type="entry name" value="RING-CLEAVING DIOXYGENASE MHQE-RELATED"/>
    <property type="match status" value="1"/>
</dbReference>
<keyword evidence="3" id="KW-1185">Reference proteome</keyword>
<dbReference type="InterPro" id="IPR037523">
    <property type="entry name" value="VOC_core"/>
</dbReference>
<dbReference type="Pfam" id="PF00903">
    <property type="entry name" value="Glyoxalase"/>
    <property type="match status" value="2"/>
</dbReference>
<organism evidence="2 3">
    <name type="scientific">Enterococcus devriesei</name>
    <dbReference type="NCBI Taxonomy" id="319970"/>
    <lineage>
        <taxon>Bacteria</taxon>
        <taxon>Bacillati</taxon>
        <taxon>Bacillota</taxon>
        <taxon>Bacilli</taxon>
        <taxon>Lactobacillales</taxon>
        <taxon>Enterococcaceae</taxon>
        <taxon>Enterococcus</taxon>
    </lineage>
</organism>
<proteinExistence type="predicted"/>
<dbReference type="InterPro" id="IPR052537">
    <property type="entry name" value="Extradiol_RC_dioxygenase"/>
</dbReference>
<comment type="caution">
    <text evidence="2">The sequence shown here is derived from an EMBL/GenBank/DDBJ whole genome shotgun (WGS) entry which is preliminary data.</text>
</comment>
<dbReference type="RefSeq" id="WP_071861664.1">
    <property type="nucleotide sequence ID" value="NZ_JBHLVS010000031.1"/>
</dbReference>
<sequence length="295" mass="33909">MPYFHHVSLLTQNRQENLTFYTQLLGLRFVKNTVNQENTRMLHYYYGDYQGSPGSVITFFIVPHLGQRRDEAHYLAEIGLNVPKDSLDFWQQRFETQGIAVERKPTVLKVQDPDQVSLTFYETDQAAPTKELIVNNEIPADKQILGLADINFYVPDPQKTADFFKQLLGWSTEKQTIQLSSNEKITLTATAANEKTRMGRGSIDHVAFAVKDDEALDLLYKKARQQKWQIEKIISRGYFKSLYIREPGGNRVEFATESPGFTIDEPLEHLGEQLALPPFLADQRASIEEKLYSEK</sequence>
<dbReference type="STRING" id="319970.RV00_GL001793"/>
<protein>
    <recommendedName>
        <fullName evidence="1">VOC domain-containing protein</fullName>
    </recommendedName>
</protein>
<accession>A0A1L8SX51</accession>
<dbReference type="InterPro" id="IPR029068">
    <property type="entry name" value="Glyas_Bleomycin-R_OHBP_Dase"/>
</dbReference>
<dbReference type="PANTHER" id="PTHR36110:SF4">
    <property type="entry name" value="RING-CLEAVING DIOXYGENASE MHQA-RELATED"/>
    <property type="match status" value="1"/>
</dbReference>
<dbReference type="Proteomes" id="UP000183700">
    <property type="component" value="Unassembled WGS sequence"/>
</dbReference>
<name>A0A1L8SX51_9ENTE</name>
<dbReference type="PROSITE" id="PS51819">
    <property type="entry name" value="VOC"/>
    <property type="match status" value="2"/>
</dbReference>
<dbReference type="InterPro" id="IPR004360">
    <property type="entry name" value="Glyas_Fos-R_dOase_dom"/>
</dbReference>
<reference evidence="2 3" key="1">
    <citation type="submission" date="2014-12" db="EMBL/GenBank/DDBJ databases">
        <title>Draft genome sequences of 29 type strains of Enterococci.</title>
        <authorList>
            <person name="Zhong Z."/>
            <person name="Sun Z."/>
            <person name="Liu W."/>
            <person name="Zhang W."/>
            <person name="Zhang H."/>
        </authorList>
    </citation>
    <scope>NUCLEOTIDE SEQUENCE [LARGE SCALE GENOMIC DNA]</scope>
    <source>
        <strain evidence="2 3">DSM 22802</strain>
    </source>
</reference>
<feature type="domain" description="VOC" evidence="1">
    <location>
        <begin position="3"/>
        <end position="135"/>
    </location>
</feature>
<evidence type="ECO:0000313" key="2">
    <source>
        <dbReference type="EMBL" id="OJG36434.1"/>
    </source>
</evidence>
<dbReference type="AlphaFoldDB" id="A0A1L8SX51"/>
<dbReference type="OrthoDB" id="9785698at2"/>
<evidence type="ECO:0000313" key="3">
    <source>
        <dbReference type="Proteomes" id="UP000183700"/>
    </source>
</evidence>
<dbReference type="Gene3D" id="3.10.180.10">
    <property type="entry name" value="2,3-Dihydroxybiphenyl 1,2-Dioxygenase, domain 1"/>
    <property type="match status" value="2"/>
</dbReference>
<feature type="domain" description="VOC" evidence="1">
    <location>
        <begin position="146"/>
        <end position="257"/>
    </location>
</feature>
<evidence type="ECO:0000259" key="1">
    <source>
        <dbReference type="PROSITE" id="PS51819"/>
    </source>
</evidence>
<dbReference type="SUPFAM" id="SSF54593">
    <property type="entry name" value="Glyoxalase/Bleomycin resistance protein/Dihydroxybiphenyl dioxygenase"/>
    <property type="match status" value="1"/>
</dbReference>
<gene>
    <name evidence="2" type="ORF">RV00_GL001793</name>
</gene>
<dbReference type="EMBL" id="JXKM01000003">
    <property type="protein sequence ID" value="OJG36434.1"/>
    <property type="molecule type" value="Genomic_DNA"/>
</dbReference>